<dbReference type="AlphaFoldDB" id="A0A3L6SZM1"/>
<feature type="region of interest" description="Disordered" evidence="1">
    <location>
        <begin position="1"/>
        <end position="22"/>
    </location>
</feature>
<protein>
    <submittedName>
        <fullName evidence="2">Uncharacterized protein</fullName>
    </submittedName>
</protein>
<accession>A0A3L6SZM1</accession>
<gene>
    <name evidence="2" type="ORF">C2845_PM05G01470</name>
</gene>
<reference evidence="3" key="1">
    <citation type="journal article" date="2019" name="Nat. Commun.">
        <title>The genome of broomcorn millet.</title>
        <authorList>
            <person name="Zou C."/>
            <person name="Miki D."/>
            <person name="Li D."/>
            <person name="Tang Q."/>
            <person name="Xiao L."/>
            <person name="Rajput S."/>
            <person name="Deng P."/>
            <person name="Jia W."/>
            <person name="Huang R."/>
            <person name="Zhang M."/>
            <person name="Sun Y."/>
            <person name="Hu J."/>
            <person name="Fu X."/>
            <person name="Schnable P.S."/>
            <person name="Li F."/>
            <person name="Zhang H."/>
            <person name="Feng B."/>
            <person name="Zhu X."/>
            <person name="Liu R."/>
            <person name="Schnable J.C."/>
            <person name="Zhu J.-K."/>
            <person name="Zhang H."/>
        </authorList>
    </citation>
    <scope>NUCLEOTIDE SEQUENCE [LARGE SCALE GENOMIC DNA]</scope>
</reference>
<evidence type="ECO:0000313" key="2">
    <source>
        <dbReference type="EMBL" id="RLN29201.1"/>
    </source>
</evidence>
<dbReference type="STRING" id="4540.A0A3L6SZM1"/>
<keyword evidence="3" id="KW-1185">Reference proteome</keyword>
<comment type="caution">
    <text evidence="2">The sequence shown here is derived from an EMBL/GenBank/DDBJ whole genome shotgun (WGS) entry which is preliminary data.</text>
</comment>
<evidence type="ECO:0000313" key="3">
    <source>
        <dbReference type="Proteomes" id="UP000275267"/>
    </source>
</evidence>
<proteinExistence type="predicted"/>
<sequence length="84" mass="9412">MAGVLAADDGAGDAHGRRSQRQWPDIAGHRALGYYDTQSRSLEMVYSLKSQQIGDGDHGDDMLFIATVCEDSLLRPYDRIDRLW</sequence>
<name>A0A3L6SZM1_PANMI</name>
<organism evidence="2 3">
    <name type="scientific">Panicum miliaceum</name>
    <name type="common">Proso millet</name>
    <name type="synonym">Broomcorn millet</name>
    <dbReference type="NCBI Taxonomy" id="4540"/>
    <lineage>
        <taxon>Eukaryota</taxon>
        <taxon>Viridiplantae</taxon>
        <taxon>Streptophyta</taxon>
        <taxon>Embryophyta</taxon>
        <taxon>Tracheophyta</taxon>
        <taxon>Spermatophyta</taxon>
        <taxon>Magnoliopsida</taxon>
        <taxon>Liliopsida</taxon>
        <taxon>Poales</taxon>
        <taxon>Poaceae</taxon>
        <taxon>PACMAD clade</taxon>
        <taxon>Panicoideae</taxon>
        <taxon>Panicodae</taxon>
        <taxon>Paniceae</taxon>
        <taxon>Panicinae</taxon>
        <taxon>Panicum</taxon>
        <taxon>Panicum sect. Panicum</taxon>
    </lineage>
</organism>
<dbReference type="Proteomes" id="UP000275267">
    <property type="component" value="Unassembled WGS sequence"/>
</dbReference>
<evidence type="ECO:0000256" key="1">
    <source>
        <dbReference type="SAM" id="MobiDB-lite"/>
    </source>
</evidence>
<dbReference type="EMBL" id="PQIB02000003">
    <property type="protein sequence ID" value="RLN29201.1"/>
    <property type="molecule type" value="Genomic_DNA"/>
</dbReference>